<keyword evidence="3" id="KW-1185">Reference proteome</keyword>
<reference evidence="2 3" key="1">
    <citation type="journal article" date="2019" name="Fungal Biol. Biotechnol.">
        <title>Draft genome sequence of fastidious pathogen Ceratobasidium theobromae, which causes vascular-streak dieback in Theobroma cacao.</title>
        <authorList>
            <person name="Ali S.S."/>
            <person name="Asman A."/>
            <person name="Shao J."/>
            <person name="Firmansyah A.P."/>
            <person name="Susilo A.W."/>
            <person name="Rosmana A."/>
            <person name="McMahon P."/>
            <person name="Junaid M."/>
            <person name="Guest D."/>
            <person name="Kheng T.Y."/>
            <person name="Meinhardt L.W."/>
            <person name="Bailey B.A."/>
        </authorList>
    </citation>
    <scope>NUCLEOTIDE SEQUENCE [LARGE SCALE GENOMIC DNA]</scope>
    <source>
        <strain evidence="2 3">CT2</strain>
    </source>
</reference>
<name>A0A5N5QXE1_9AGAM</name>
<feature type="compositionally biased region" description="Low complexity" evidence="1">
    <location>
        <begin position="256"/>
        <end position="266"/>
    </location>
</feature>
<proteinExistence type="predicted"/>
<accession>A0A5N5QXE1</accession>
<evidence type="ECO:0000313" key="3">
    <source>
        <dbReference type="Proteomes" id="UP000383932"/>
    </source>
</evidence>
<gene>
    <name evidence="2" type="ORF">CTheo_264</name>
</gene>
<evidence type="ECO:0000256" key="1">
    <source>
        <dbReference type="SAM" id="MobiDB-lite"/>
    </source>
</evidence>
<comment type="caution">
    <text evidence="2">The sequence shown here is derived from an EMBL/GenBank/DDBJ whole genome shotgun (WGS) entry which is preliminary data.</text>
</comment>
<feature type="compositionally biased region" description="Basic and acidic residues" evidence="1">
    <location>
        <begin position="267"/>
        <end position="281"/>
    </location>
</feature>
<sequence>MPGDDGAVPKVHQVLHVRAKSILSCTFGRSAASSRTSVAPPPSYQSVTVDGTTTLYYLDSHGGTMRTIGSVHWNDEVREHKGKKRATHRVIVGDHTGDFEEVLRVGKGLTKDLKFRSDTRALHLPGSDSGPLQFQRVAIPSGGFPYTVYTITDASLPPGPTPAHTCVGQLTIKHIAKARAQTTERPSPARLWPFWSADAPSHSIEQDNDLVVRLELRTRDKVLIDKIAFGSLLVISGKHPIEADADRVAGEWDAPDLATPLLTPDPSAEHLDLPSGSHERLLPSAGRWA</sequence>
<organism evidence="2 3">
    <name type="scientific">Ceratobasidium theobromae</name>
    <dbReference type="NCBI Taxonomy" id="1582974"/>
    <lineage>
        <taxon>Eukaryota</taxon>
        <taxon>Fungi</taxon>
        <taxon>Dikarya</taxon>
        <taxon>Basidiomycota</taxon>
        <taxon>Agaricomycotina</taxon>
        <taxon>Agaricomycetes</taxon>
        <taxon>Cantharellales</taxon>
        <taxon>Ceratobasidiaceae</taxon>
        <taxon>Ceratobasidium</taxon>
    </lineage>
</organism>
<evidence type="ECO:0000313" key="2">
    <source>
        <dbReference type="EMBL" id="KAB5596279.1"/>
    </source>
</evidence>
<dbReference type="OrthoDB" id="3231624at2759"/>
<dbReference type="EMBL" id="SSOP01000002">
    <property type="protein sequence ID" value="KAB5596279.1"/>
    <property type="molecule type" value="Genomic_DNA"/>
</dbReference>
<protein>
    <submittedName>
        <fullName evidence="2">Uncharacterized protein</fullName>
    </submittedName>
</protein>
<dbReference type="AlphaFoldDB" id="A0A5N5QXE1"/>
<feature type="region of interest" description="Disordered" evidence="1">
    <location>
        <begin position="256"/>
        <end position="289"/>
    </location>
</feature>
<dbReference type="Proteomes" id="UP000383932">
    <property type="component" value="Unassembled WGS sequence"/>
</dbReference>